<protein>
    <submittedName>
        <fullName evidence="2">Glycosyltransferase, group 2 family</fullName>
    </submittedName>
</protein>
<name>E2ZEC9_9FIRM</name>
<dbReference type="Proteomes" id="UP000006028">
    <property type="component" value="Unassembled WGS sequence"/>
</dbReference>
<dbReference type="Gene3D" id="3.90.550.10">
    <property type="entry name" value="Spore Coat Polysaccharide Biosynthesis Protein SpsA, Chain A"/>
    <property type="match status" value="1"/>
</dbReference>
<dbReference type="EMBL" id="AECU01000001">
    <property type="protein sequence ID" value="EFQ08469.1"/>
    <property type="molecule type" value="Genomic_DNA"/>
</dbReference>
<evidence type="ECO:0000313" key="2">
    <source>
        <dbReference type="EMBL" id="EFQ08469.1"/>
    </source>
</evidence>
<gene>
    <name evidence="2" type="ORF">HMPREF9436_00003</name>
</gene>
<dbReference type="Pfam" id="PF00535">
    <property type="entry name" value="Glycos_transf_2"/>
    <property type="match status" value="1"/>
</dbReference>
<dbReference type="STRING" id="748224.HMPREF9436_00003"/>
<proteinExistence type="predicted"/>
<dbReference type="AlphaFoldDB" id="E2ZEC9"/>
<dbReference type="GO" id="GO:0016758">
    <property type="term" value="F:hexosyltransferase activity"/>
    <property type="evidence" value="ECO:0007669"/>
    <property type="project" value="UniProtKB-ARBA"/>
</dbReference>
<evidence type="ECO:0000259" key="1">
    <source>
        <dbReference type="Pfam" id="PF00535"/>
    </source>
</evidence>
<accession>E2ZEC9</accession>
<feature type="domain" description="Glycosyltransferase 2-like" evidence="1">
    <location>
        <begin position="11"/>
        <end position="46"/>
    </location>
</feature>
<dbReference type="PANTHER" id="PTHR22916:SF3">
    <property type="entry name" value="UDP-GLCNAC:BETAGAL BETA-1,3-N-ACETYLGLUCOSAMINYLTRANSFERASE-LIKE PROTEIN 1"/>
    <property type="match status" value="1"/>
</dbReference>
<organism evidence="2 3">
    <name type="scientific">Faecalibacterium cf. prausnitzii KLE1255</name>
    <dbReference type="NCBI Taxonomy" id="748224"/>
    <lineage>
        <taxon>Bacteria</taxon>
        <taxon>Bacillati</taxon>
        <taxon>Bacillota</taxon>
        <taxon>Clostridia</taxon>
        <taxon>Eubacteriales</taxon>
        <taxon>Oscillospiraceae</taxon>
        <taxon>Faecalibacterium</taxon>
    </lineage>
</organism>
<dbReference type="OrthoDB" id="1640114at2"/>
<keyword evidence="2" id="KW-0808">Transferase</keyword>
<dbReference type="HOGENOM" id="CLU_217373_1_0_9"/>
<comment type="caution">
    <text evidence="2">The sequence shown here is derived from an EMBL/GenBank/DDBJ whole genome shotgun (WGS) entry which is preliminary data.</text>
</comment>
<dbReference type="SUPFAM" id="SSF53448">
    <property type="entry name" value="Nucleotide-diphospho-sugar transferases"/>
    <property type="match status" value="1"/>
</dbReference>
<evidence type="ECO:0000313" key="3">
    <source>
        <dbReference type="Proteomes" id="UP000006028"/>
    </source>
</evidence>
<dbReference type="PANTHER" id="PTHR22916">
    <property type="entry name" value="GLYCOSYLTRANSFERASE"/>
    <property type="match status" value="1"/>
</dbReference>
<feature type="non-terminal residue" evidence="2">
    <location>
        <position position="46"/>
    </location>
</feature>
<dbReference type="eggNOG" id="COG1216">
    <property type="taxonomic scope" value="Bacteria"/>
</dbReference>
<dbReference type="InterPro" id="IPR029044">
    <property type="entry name" value="Nucleotide-diphossugar_trans"/>
</dbReference>
<dbReference type="InterPro" id="IPR001173">
    <property type="entry name" value="Glyco_trans_2-like"/>
</dbReference>
<reference evidence="2 3" key="1">
    <citation type="submission" date="2010-08" db="EMBL/GenBank/DDBJ databases">
        <authorList>
            <person name="Weinstock G."/>
            <person name="Sodergren E."/>
            <person name="Clifton S."/>
            <person name="Fulton L."/>
            <person name="Fulton B."/>
            <person name="Courtney L."/>
            <person name="Fronick C."/>
            <person name="Harrison M."/>
            <person name="Strong C."/>
            <person name="Farmer C."/>
            <person name="Delahaunty K."/>
            <person name="Markovic C."/>
            <person name="Hall O."/>
            <person name="Minx P."/>
            <person name="Tomlinson C."/>
            <person name="Mitreva M."/>
            <person name="Hou S."/>
            <person name="Chen J."/>
            <person name="Wollam A."/>
            <person name="Pepin K.H."/>
            <person name="Johnson M."/>
            <person name="Bhonagiri V."/>
            <person name="Zhang X."/>
            <person name="Suruliraj S."/>
            <person name="Warren W."/>
            <person name="Chinwalla A."/>
            <person name="Mardis E.R."/>
            <person name="Wilson R.K."/>
        </authorList>
    </citation>
    <scope>NUCLEOTIDE SEQUENCE [LARGE SCALE GENOMIC DNA]</scope>
    <source>
        <strain evidence="2 3">KLE1255</strain>
    </source>
</reference>
<dbReference type="RefSeq" id="WP_005936808.1">
    <property type="nucleotide sequence ID" value="NZ_GL538213.1"/>
</dbReference>
<sequence>MTEQKKSPEISIIVPVYKVEKYLNECIDSILAQTFTDFELILVDDG</sequence>